<reference evidence="5" key="2">
    <citation type="journal article" date="2002" name="Genome Biol.">
        <title>Finishing a whole-genome shotgun: release 3 of the Drosophila melanogaster euchromatic genome sequence.</title>
        <authorList>
            <person name="Celniker S.E."/>
            <person name="Wheeler D.A."/>
            <person name="Kronmiller B."/>
            <person name="Carlson J.W."/>
            <person name="Halpern A."/>
            <person name="Patel S."/>
            <person name="Adams M."/>
            <person name="Champe M."/>
            <person name="Dugan S.P."/>
            <person name="Frise E."/>
            <person name="Hodgson A."/>
            <person name="George R.A."/>
            <person name="Hoskins R.A."/>
            <person name="Laverty T."/>
            <person name="Muzny D.M."/>
            <person name="Nelson C.R."/>
            <person name="Pacleb J.M."/>
            <person name="Park S."/>
            <person name="Pfeiffer B.D."/>
            <person name="Richards S."/>
            <person name="Sodergren E.J."/>
            <person name="Svirskas R."/>
            <person name="Tabor P.E."/>
            <person name="Wan K."/>
            <person name="Stapleton M."/>
            <person name="Sutton G.G."/>
            <person name="Venter C."/>
            <person name="Weinstock G."/>
            <person name="Scherer S.E."/>
            <person name="Myers E.W."/>
            <person name="Gibbs R.A."/>
            <person name="Rubin G.M."/>
        </authorList>
    </citation>
    <scope>NUCLEOTIDE SEQUENCE [LARGE SCALE GENOMIC DNA]</scope>
    <source>
        <strain evidence="5">Berkeley</strain>
    </source>
</reference>
<name>Q9W2V8_DROME</name>
<reference evidence="5" key="4">
    <citation type="journal article" date="2002" name="Genome Biol.">
        <title>The transposable elements of the Drosophila melanogaster euchromatin: a genomics perspective.</title>
        <authorList>
            <person name="Kaminker J.S."/>
            <person name="Bergman C.M."/>
            <person name="Kronmiller B."/>
            <person name="Carlson J."/>
            <person name="Svirskas R."/>
            <person name="Patel S."/>
            <person name="Frise E."/>
            <person name="Wheeler D.A."/>
            <person name="Lewis S.E."/>
            <person name="Rubin G.M."/>
            <person name="Ashburner M."/>
            <person name="Celniker S.E."/>
        </authorList>
    </citation>
    <scope>NUCLEOTIDE SEQUENCE [LARGE SCALE GENOMIC DNA]</scope>
    <source>
        <strain evidence="5">Berkeley</strain>
    </source>
</reference>
<evidence type="ECO:0000313" key="2">
    <source>
        <dbReference type="EMBL" id="AAF46580.1"/>
    </source>
</evidence>
<evidence type="ECO:0000313" key="5">
    <source>
        <dbReference type="Proteomes" id="UP000000803"/>
    </source>
</evidence>
<reference evidence="2 5" key="9">
    <citation type="journal article" date="2007" name="Science">
        <title>Sequence finishing and mapping of Drosophila melanogaster heterochromatin.</title>
        <authorList>
            <person name="Hoskins R.A."/>
            <person name="Carlson J.W."/>
            <person name="Kennedy C."/>
            <person name="Acevedo D."/>
            <person name="Evans-Holm M."/>
            <person name="Frise E."/>
            <person name="Wan K.H."/>
            <person name="Park S."/>
            <person name="Mendez-Lago M."/>
            <person name="Rossi F."/>
            <person name="Villasante A."/>
            <person name="Dimitri P."/>
            <person name="Karpen G.H."/>
            <person name="Celniker S.E."/>
        </authorList>
    </citation>
    <scope>NUCLEOTIDE SEQUENCE [LARGE SCALE GENOMIC DNA]</scope>
    <source>
        <strain evidence="5">Berkeley</strain>
    </source>
</reference>
<feature type="compositionally biased region" description="Basic residues" evidence="1">
    <location>
        <begin position="235"/>
        <end position="244"/>
    </location>
</feature>
<reference evidence="2" key="15">
    <citation type="submission" date="2024-06" db="EMBL/GenBank/DDBJ databases">
        <title>Drosophila melanogaster release 4 sequence.</title>
        <authorList>
            <consortium name="Berkeley Drosophila Genome Project"/>
            <person name="Celniker S."/>
            <person name="Carlson J."/>
            <person name="Wan K."/>
            <person name="Pfeiffer B."/>
            <person name="Frise E."/>
            <person name="George R."/>
            <person name="Hoskins R."/>
            <person name="Stapleton M."/>
            <person name="Pacleb J."/>
            <person name="Park S."/>
            <person name="Svirskas R."/>
            <person name="Smith E."/>
            <person name="Yu C."/>
            <person name="Rubin G."/>
        </authorList>
    </citation>
    <scope>NUCLEOTIDE SEQUENCE</scope>
</reference>
<dbReference type="PaxDb" id="7227-FBpp0071380"/>
<dbReference type="BioGRID-ORCS" id="31966">
    <property type="hits" value="0 hits in 1 CRISPR screen"/>
</dbReference>
<sequence>MCCAPMCGPSVCGPSMCNPPACRVPLEPLHPSTVYHCCPSTKCTLCCNNESKHECHCTCQRNKHIVEAFSCLFRVSKFQILTTLFLLAYHESRPLPRFPRDRNWSVMENVKAPYSELHDLRIYDSLFDRCGNRIDPLDQKNTYKLLRLIFLGPVLVPDQQAQLLAMLYTLNAHAVCPVDLNGLLSVLQYVKLDELVCGILEQDGRAKRFHSGRQCLELCNLYQKVVATDKDAVIKKHRRRKEKSKSKDSEAQKKPRRTITAQIYCTRRVPEPEDVSSRIETITPIVRSTATSLRRSSNKKSWMPVNRSSINNSEKGSRRGSRNLAGSPKRNKPEVSNVGVRMQGGDRQRTK</sequence>
<dbReference type="FlyBase" id="FBgn0030195">
    <property type="gene designation" value="CG2898"/>
</dbReference>
<reference evidence="2 5" key="6">
    <citation type="journal article" date="2005" name="PLoS Comput. Biol.">
        <title>Combined evidence annotation of transposable elements in genome sequences.</title>
        <authorList>
            <person name="Quesneville H."/>
            <person name="Bergman C.M."/>
            <person name="Andrieu O."/>
            <person name="Autard D."/>
            <person name="Nouaud D."/>
            <person name="Ashburner M."/>
            <person name="Anxolabehere D."/>
        </authorList>
    </citation>
    <scope>NUCLEOTIDE SEQUENCE [LARGE SCALE GENOMIC DNA]</scope>
    <source>
        <strain evidence="5">Berkeley</strain>
    </source>
</reference>
<dbReference type="Proteomes" id="UP000000803">
    <property type="component" value="Chromosome X"/>
</dbReference>
<keyword evidence="5" id="KW-1185">Reference proteome</keyword>
<dbReference type="KEGG" id="dme:Dmel_CG2898"/>
<reference evidence="2 5" key="1">
    <citation type="journal article" date="2000" name="Science">
        <title>The genome sequence of Drosophila melanogaster.</title>
        <authorList>
            <person name="Adams M.D."/>
            <person name="Celniker S.E."/>
            <person name="Holt R.A."/>
            <person name="Evans C.A."/>
            <person name="Gocayne J.D."/>
            <person name="Amanatides P.G."/>
            <person name="Scherer S.E."/>
            <person name="Li P.W."/>
            <person name="Hoskins R.A."/>
            <person name="Galle R.F."/>
            <person name="George R.A."/>
            <person name="Lewis S.E."/>
            <person name="Richards S."/>
            <person name="Ashburner M."/>
            <person name="Henderson S.N."/>
            <person name="Sutton G.G."/>
            <person name="Wortman J.R."/>
            <person name="Yandell M.D."/>
            <person name="Zhang Q."/>
            <person name="Chen L.X."/>
            <person name="Brandon R.C."/>
            <person name="Rogers Y.H."/>
            <person name="Blazej R.G."/>
            <person name="Champe M."/>
            <person name="Pfeiffer B.D."/>
            <person name="Wan K.H."/>
            <person name="Doyle C."/>
            <person name="Baxter E.G."/>
            <person name="Helt G."/>
            <person name="Nelson C.R."/>
            <person name="Gabor G.L."/>
            <person name="Abril J.F."/>
            <person name="Agbayani A."/>
            <person name="An H.J."/>
            <person name="Andrews-Pfannkoch C."/>
            <person name="Baldwin D."/>
            <person name="Ballew R.M."/>
            <person name="Basu A."/>
            <person name="Baxendale J."/>
            <person name="Bayraktaroglu L."/>
            <person name="Beasley E.M."/>
            <person name="Beeson K.Y."/>
            <person name="Benos P.V."/>
            <person name="Berman B.P."/>
            <person name="Bhandari D."/>
            <person name="Bolshakov S."/>
            <person name="Borkova D."/>
            <person name="Botchan M.R."/>
            <person name="Bouck J."/>
            <person name="Brokstein P."/>
            <person name="Brottier P."/>
            <person name="Burtis K.C."/>
            <person name="Busam D.A."/>
            <person name="Butler H."/>
            <person name="Cadieu E."/>
            <person name="Center A."/>
            <person name="Chandra I."/>
            <person name="Cherry J.M."/>
            <person name="Cawley S."/>
            <person name="Dahlke C."/>
            <person name="Davenport L.B."/>
            <person name="Davies P."/>
            <person name="de Pablos B."/>
            <person name="Delcher A."/>
            <person name="Deng Z."/>
            <person name="Mays A.D."/>
            <person name="Dew I."/>
            <person name="Dietz S.M."/>
            <person name="Dodson K."/>
            <person name="Doup L.E."/>
            <person name="Downes M."/>
            <person name="Dugan-Rocha S."/>
            <person name="Dunkov B.C."/>
            <person name="Dunn P."/>
            <person name="Durbin K.J."/>
            <person name="Evangelista C.C."/>
            <person name="Ferraz C."/>
            <person name="Ferriera S."/>
            <person name="Fleischmann W."/>
            <person name="Fosler C."/>
            <person name="Gabrielian A.E."/>
            <person name="Garg N.S."/>
            <person name="Gelbart W.M."/>
            <person name="Glasser K."/>
            <person name="Glodek A."/>
            <person name="Gong F."/>
            <person name="Gorrell J.H."/>
            <person name="Gu Z."/>
            <person name="Guan P."/>
            <person name="Harris M."/>
            <person name="Harris N.L."/>
            <person name="Harvey D."/>
            <person name="Heiman T.J."/>
            <person name="Hernandez J.R."/>
            <person name="Houck J."/>
            <person name="Hostin D."/>
            <person name="Houston K.A."/>
            <person name="Howland T.J."/>
            <person name="Wei M.H."/>
            <person name="Ibegwam C."/>
            <person name="Jalali M."/>
            <person name="Kalush F."/>
            <person name="Karpen G.H."/>
            <person name="Ke Z."/>
            <person name="Kennison J.A."/>
            <person name="Ketchum K.A."/>
            <person name="Kimmel B.E."/>
            <person name="Kodira C.D."/>
            <person name="Kraft C."/>
            <person name="Kravitz S."/>
            <person name="Kulp D."/>
            <person name="Lai Z."/>
            <person name="Lasko P."/>
            <person name="Lei Y."/>
            <person name="Levitsky A.A."/>
            <person name="Li J."/>
            <person name="Li Z."/>
            <person name="Liang Y."/>
            <person name="Lin X."/>
            <person name="Liu X."/>
            <person name="Mattei B."/>
            <person name="McIntosh T.C."/>
            <person name="McLeod M.P."/>
            <person name="McPherson D."/>
            <person name="Merkulov G."/>
            <person name="Milshina N.V."/>
            <person name="Mobarry C."/>
            <person name="Morris J."/>
            <person name="Moshrefi A."/>
            <person name="Mount S.M."/>
            <person name="Moy M."/>
            <person name="Murphy B."/>
            <person name="Murphy L."/>
            <person name="Muzny D.M."/>
            <person name="Nelson D.L."/>
            <person name="Nelson D.R."/>
            <person name="Nelson K.A."/>
            <person name="Nixon K."/>
            <person name="Nusskern D.R."/>
            <person name="Pacleb J.M."/>
            <person name="Palazzolo M."/>
            <person name="Pittman G.S."/>
            <person name="Pan S."/>
            <person name="Pollard J."/>
            <person name="Puri V."/>
            <person name="Reese M.G."/>
            <person name="Reinert K."/>
            <person name="Remington K."/>
            <person name="Saunders R.D."/>
            <person name="Scheeler F."/>
            <person name="Shen H."/>
            <person name="Shue B.C."/>
            <person name="Siden-Kiamos I."/>
            <person name="Simpson M."/>
            <person name="Skupski M.P."/>
            <person name="Smith T."/>
            <person name="Spier E."/>
            <person name="Spradling A.C."/>
            <person name="Stapleton M."/>
            <person name="Strong R."/>
            <person name="Sun E."/>
            <person name="Svirskas R."/>
            <person name="Tector C."/>
            <person name="Turner R."/>
            <person name="Venter E."/>
            <person name="Wang A.H."/>
            <person name="Wang X."/>
            <person name="Wang Z.Y."/>
            <person name="Wassarman D.A."/>
            <person name="Weinstock G.M."/>
            <person name="Weissenbach J."/>
            <person name="Williams S.M."/>
            <person name="WoodageT"/>
            <person name="Worley K.C."/>
            <person name="Wu D."/>
            <person name="Yang S."/>
            <person name="Yao Q.A."/>
            <person name="Ye J."/>
            <person name="Yeh R.F."/>
            <person name="Zaveri J.S."/>
            <person name="Zhan M."/>
            <person name="Zhang G."/>
            <person name="Zhao Q."/>
            <person name="Zheng L."/>
            <person name="Zheng X.H."/>
            <person name="Zhong F.N."/>
            <person name="Zhong W."/>
            <person name="Zhou X."/>
            <person name="Zhu S."/>
            <person name="Zhu X."/>
            <person name="Smith H.O."/>
            <person name="Gibbs R.A."/>
            <person name="Myers E.W."/>
            <person name="Rubin G.M."/>
            <person name="Venter J.C."/>
        </authorList>
    </citation>
    <scope>NUCLEOTIDE SEQUENCE [LARGE SCALE GENOMIC DNA]</scope>
    <source>
        <strain evidence="5">Berkeley</strain>
    </source>
</reference>
<dbReference type="UCSC" id="CG2898-RA">
    <property type="organism name" value="d. melanogaster"/>
</dbReference>
<reference evidence="2 5" key="5">
    <citation type="journal article" date="2002" name="Genome Biol.">
        <title>Heterochromatic sequences in a Drosophila whole-genome shotgun assembly.</title>
        <authorList>
            <person name="Hoskins R.A."/>
            <person name="Smith C.D."/>
            <person name="Carlson J.W."/>
            <person name="Carvalho A.B."/>
            <person name="Halpern A."/>
            <person name="Kaminker J.S."/>
            <person name="Kennedy C."/>
            <person name="Mungall C.J."/>
            <person name="Sullivan B.A."/>
            <person name="Sutton G.G."/>
            <person name="Yasuhara J.C."/>
            <person name="Wakimoto B.T."/>
            <person name="Myers E.W."/>
            <person name="Celniker S.E."/>
            <person name="Rubin G.M."/>
            <person name="Karpen G.H."/>
        </authorList>
    </citation>
    <scope>NUCLEOTIDE SEQUENCE [LARGE SCALE GENOMIC DNA]</scope>
    <source>
        <strain evidence="5">Berkeley</strain>
    </source>
</reference>
<dbReference type="RefSeq" id="NP_572623.1">
    <property type="nucleotide sequence ID" value="NM_132395.2"/>
</dbReference>
<dbReference type="FunCoup" id="Q9W2V8">
    <property type="interactions" value="4"/>
</dbReference>
<dbReference type="GeneID" id="31966"/>
<dbReference type="DNASU" id="31966"/>
<dbReference type="Bgee" id="FBgn0030195">
    <property type="expression patterns" value="Expressed in mid-late elongation-stage spermatid (Drosophila) in testis and 24 other cell types or tissues"/>
</dbReference>
<dbReference type="OMA" id="APYSELH"/>
<dbReference type="VEuPathDB" id="VectorBase:FBgn0030195"/>
<proteinExistence type="evidence at transcript level"/>
<reference evidence="2 5" key="8">
    <citation type="journal article" date="2007" name="Science">
        <title>The Release 5.1 annotation of Drosophila melanogaster heterochromatin.</title>
        <authorList>
            <person name="Smith C.D."/>
            <person name="Shu S."/>
            <person name="Mungall C.J."/>
            <person name="Karpen G.H."/>
        </authorList>
    </citation>
    <scope>NUCLEOTIDE SEQUENCE [LARGE SCALE GENOMIC DNA]</scope>
    <source>
        <strain evidence="5">Berkeley</strain>
    </source>
</reference>
<organism evidence="2 5">
    <name type="scientific">Drosophila melanogaster</name>
    <name type="common">Fruit fly</name>
    <dbReference type="NCBI Taxonomy" id="7227"/>
    <lineage>
        <taxon>Eukaryota</taxon>
        <taxon>Metazoa</taxon>
        <taxon>Ecdysozoa</taxon>
        <taxon>Arthropoda</taxon>
        <taxon>Hexapoda</taxon>
        <taxon>Insecta</taxon>
        <taxon>Pterygota</taxon>
        <taxon>Neoptera</taxon>
        <taxon>Endopterygota</taxon>
        <taxon>Diptera</taxon>
        <taxon>Brachycera</taxon>
        <taxon>Muscomorpha</taxon>
        <taxon>Ephydroidea</taxon>
        <taxon>Drosophilidae</taxon>
        <taxon>Drosophila</taxon>
        <taxon>Sophophora</taxon>
    </lineage>
</organism>
<accession>Q9W2V8</accession>
<feature type="region of interest" description="Disordered" evidence="1">
    <location>
        <begin position="289"/>
        <end position="351"/>
    </location>
</feature>
<reference evidence="2" key="12">
    <citation type="journal article" date="2015" name="G3 (Bethesda)">
        <title>Gene Model Annotations for Drosophila melanogaster: The Rule-Benders.</title>
        <authorList>
            <consortium name="FlyBase Consortium"/>
            <person name="Crosby M.A."/>
            <person name="Gramates L.S."/>
            <person name="Dos Santos G."/>
            <person name="Matthews B.B."/>
            <person name="St Pierre S.E."/>
            <person name="Zhou P."/>
            <person name="Schroeder A.J."/>
            <person name="Falls K."/>
            <person name="Emmert D.B."/>
            <person name="Russo S.M."/>
            <person name="Gelbart W.M."/>
            <person name="null"/>
        </authorList>
    </citation>
    <scope>NUCLEOTIDE SEQUENCE</scope>
</reference>
<dbReference type="eggNOG" id="ENOG502T83N">
    <property type="taxonomic scope" value="Eukaryota"/>
</dbReference>
<reference evidence="2" key="13">
    <citation type="journal article" date="2015" name="Genome Res.">
        <title>The Release 6 reference sequence of the Drosophila melanogaster genome.</title>
        <authorList>
            <person name="Hoskins R.A."/>
            <person name="Carlson J.W."/>
            <person name="Wan K.H."/>
            <person name="Park S."/>
            <person name="Mendez I."/>
            <person name="Galle S.E."/>
            <person name="Booth B.W."/>
            <person name="Pfeiffer B.D."/>
            <person name="George R.A."/>
            <person name="Svirskas R."/>
            <person name="Krzywinski M."/>
            <person name="Schein J."/>
            <person name="Accardo M.C."/>
            <person name="Damia E."/>
            <person name="Messina G."/>
            <person name="Mendez-Lago M."/>
            <person name="de Pablos B."/>
            <person name="Demakova O.V."/>
            <person name="Andreyeva E.N."/>
            <person name="Boldyreva L.V."/>
            <person name="Marra M."/>
            <person name="Carvalho A.B."/>
            <person name="Dimitri P."/>
            <person name="Villasante A."/>
            <person name="Zhimulev I.F."/>
            <person name="Rubin G.M."/>
            <person name="Karpen G.H."/>
            <person name="Celniker S.E."/>
        </authorList>
    </citation>
    <scope>NUCLEOTIDE SEQUENCE</scope>
</reference>
<dbReference type="EMBL" id="AE014298">
    <property type="protein sequence ID" value="AAF46580.1"/>
    <property type="molecule type" value="Genomic_DNA"/>
</dbReference>
<dbReference type="OrthoDB" id="7861362at2759"/>
<protein>
    <submittedName>
        <fullName evidence="3">MIP04782p</fullName>
    </submittedName>
</protein>
<reference evidence="5" key="3">
    <citation type="journal article" date="2002" name="Genome Biol.">
        <title>Annotation of the Drosophila melanogaster euchromatic genome: a systematic review.</title>
        <authorList>
            <person name="Misra S."/>
            <person name="Crosby M.A."/>
            <person name="Mungall C.J."/>
            <person name="Matthews B.B."/>
            <person name="Campbell K.S."/>
            <person name="Hradecky P."/>
            <person name="Huang Y."/>
            <person name="Kaminker J.S."/>
            <person name="Millburn G.H."/>
            <person name="Prochnik S.E."/>
            <person name="Smith C.D."/>
            <person name="Tupy J.L."/>
            <person name="Whitfied E.J."/>
            <person name="Bayraktaroglu L."/>
            <person name="Berman B.P."/>
            <person name="Bettencourt B.R."/>
            <person name="Celniker S.E."/>
            <person name="de Grey A.D."/>
            <person name="Drysdale R.A."/>
            <person name="Harris N.L."/>
            <person name="Richter J."/>
            <person name="Russo S."/>
            <person name="Schroeder A.J."/>
            <person name="Shu S.Q."/>
            <person name="Stapleton M."/>
            <person name="Yamada C."/>
            <person name="Ashburner M."/>
            <person name="Gelbart W.M."/>
            <person name="Rubin G.M."/>
            <person name="Lewis S.E."/>
        </authorList>
    </citation>
    <scope>GENOME REANNOTATION</scope>
    <source>
        <strain evidence="5">Berkeley</strain>
    </source>
</reference>
<evidence type="ECO:0000313" key="4">
    <source>
        <dbReference type="FlyBase" id="FBgn0030195"/>
    </source>
</evidence>
<feature type="region of interest" description="Disordered" evidence="1">
    <location>
        <begin position="233"/>
        <end position="261"/>
    </location>
</feature>
<gene>
    <name evidence="2" type="primary">Dmel\CG2898</name>
    <name evidence="3" type="synonym">CG2898-RA</name>
    <name evidence="2 4" type="ORF">CG2898</name>
    <name evidence="2" type="ORF">Dmel_CG2898</name>
</gene>
<dbReference type="AGR" id="FB:FBgn0030195"/>
<reference evidence="3" key="10">
    <citation type="submission" date="2009-04" db="EMBL/GenBank/DDBJ databases">
        <authorList>
            <person name="Carlson J."/>
            <person name="Booth B."/>
            <person name="Frise E."/>
            <person name="Sandler J."/>
            <person name="Wan K."/>
            <person name="Yu C."/>
            <person name="Celniker S."/>
        </authorList>
    </citation>
    <scope>NUCLEOTIDE SEQUENCE</scope>
</reference>
<dbReference type="AlphaFoldDB" id="Q9W2V8"/>
<reference evidence="2" key="14">
    <citation type="submission" date="2023-12" db="EMBL/GenBank/DDBJ databases">
        <authorList>
            <consortium name="FlyBase"/>
        </authorList>
    </citation>
    <scope>NUCLEOTIDE SEQUENCE</scope>
</reference>
<evidence type="ECO:0000256" key="1">
    <source>
        <dbReference type="SAM" id="MobiDB-lite"/>
    </source>
</evidence>
<dbReference type="HOGENOM" id="CLU_872294_0_0_1"/>
<reference evidence="2" key="11">
    <citation type="journal article" date="2015" name="G3 (Bethesda)">
        <title>Gene Model Annotations for Drosophila melanogaster: Impact of High-Throughput Data.</title>
        <authorList>
            <consortium name="FlyBase Consortium"/>
            <person name="Matthews B.B."/>
            <person name="Dos Santos G."/>
            <person name="Crosby M.A."/>
            <person name="Emmert D.B."/>
            <person name="St Pierre S.E."/>
            <person name="Gramates L.S."/>
            <person name="Zhou P."/>
            <person name="Schroeder A.J."/>
            <person name="Falls K."/>
            <person name="Strelets V."/>
            <person name="Russo S.M."/>
            <person name="Gelbart W.M."/>
            <person name="null"/>
        </authorList>
    </citation>
    <scope>NUCLEOTIDE SEQUENCE</scope>
</reference>
<evidence type="ECO:0000313" key="3">
    <source>
        <dbReference type="EMBL" id="ACO56235.1"/>
    </source>
</evidence>
<dbReference type="EMBL" id="BT081996">
    <property type="protein sequence ID" value="ACO56235.1"/>
    <property type="molecule type" value="mRNA"/>
</dbReference>
<dbReference type="IntAct" id="Q9W2V8">
    <property type="interactions" value="1"/>
</dbReference>
<reference evidence="2" key="7">
    <citation type="submission" date="2006-08" db="EMBL/GenBank/DDBJ databases">
        <authorList>
            <person name="Celniker S."/>
            <person name="Carlson J."/>
            <person name="Wan K."/>
            <person name="Frise E."/>
            <person name="Hoskins R."/>
            <person name="Park S."/>
            <person name="Svirskas R."/>
            <person name="Rubin G."/>
        </authorList>
    </citation>
    <scope>NUCLEOTIDE SEQUENCE</scope>
</reference>